<protein>
    <submittedName>
        <fullName evidence="1">Uncharacterized protein</fullName>
    </submittedName>
</protein>
<proteinExistence type="predicted"/>
<gene>
    <name evidence="1" type="ORF">MANES_09G012200</name>
</gene>
<sequence length="34" mass="4005">MAIFNELFDHIRNQILILDLLPTLNKVYKSICSQ</sequence>
<accession>A0A2C9V8I2</accession>
<dbReference type="AlphaFoldDB" id="A0A2C9V8I2"/>
<name>A0A2C9V8I2_MANES</name>
<dbReference type="EMBL" id="CM004395">
    <property type="protein sequence ID" value="OAY40316.1"/>
    <property type="molecule type" value="Genomic_DNA"/>
</dbReference>
<reference evidence="1" key="1">
    <citation type="submission" date="2016-02" db="EMBL/GenBank/DDBJ databases">
        <title>WGS assembly of Manihot esculenta.</title>
        <authorList>
            <person name="Bredeson J.V."/>
            <person name="Prochnik S.E."/>
            <person name="Lyons J.B."/>
            <person name="Schmutz J."/>
            <person name="Grimwood J."/>
            <person name="Vrebalov J."/>
            <person name="Bart R.S."/>
            <person name="Amuge T."/>
            <person name="Ferguson M.E."/>
            <person name="Green R."/>
            <person name="Putnam N."/>
            <person name="Stites J."/>
            <person name="Rounsley S."/>
            <person name="Rokhsar D.S."/>
        </authorList>
    </citation>
    <scope>NUCLEOTIDE SEQUENCE [LARGE SCALE GENOMIC DNA]</scope>
    <source>
        <tissue evidence="1">Leaf</tissue>
    </source>
</reference>
<organism evidence="1">
    <name type="scientific">Manihot esculenta</name>
    <name type="common">Cassava</name>
    <name type="synonym">Jatropha manihot</name>
    <dbReference type="NCBI Taxonomy" id="3983"/>
    <lineage>
        <taxon>Eukaryota</taxon>
        <taxon>Viridiplantae</taxon>
        <taxon>Streptophyta</taxon>
        <taxon>Embryophyta</taxon>
        <taxon>Tracheophyta</taxon>
        <taxon>Spermatophyta</taxon>
        <taxon>Magnoliopsida</taxon>
        <taxon>eudicotyledons</taxon>
        <taxon>Gunneridae</taxon>
        <taxon>Pentapetalae</taxon>
        <taxon>rosids</taxon>
        <taxon>fabids</taxon>
        <taxon>Malpighiales</taxon>
        <taxon>Euphorbiaceae</taxon>
        <taxon>Crotonoideae</taxon>
        <taxon>Manihoteae</taxon>
        <taxon>Manihot</taxon>
    </lineage>
</organism>
<evidence type="ECO:0000313" key="1">
    <source>
        <dbReference type="EMBL" id="OAY40316.1"/>
    </source>
</evidence>